<evidence type="ECO:0000313" key="4">
    <source>
        <dbReference type="EMBL" id="KAK7738976.1"/>
    </source>
</evidence>
<evidence type="ECO:0000256" key="2">
    <source>
        <dbReference type="ARBA" id="ARBA00023315"/>
    </source>
</evidence>
<dbReference type="Proteomes" id="UP001320420">
    <property type="component" value="Unassembled WGS sequence"/>
</dbReference>
<evidence type="ECO:0000256" key="1">
    <source>
        <dbReference type="ARBA" id="ARBA00022679"/>
    </source>
</evidence>
<evidence type="ECO:0000313" key="5">
    <source>
        <dbReference type="Proteomes" id="UP001320420"/>
    </source>
</evidence>
<comment type="caution">
    <text evidence="4">The sequence shown here is derived from an EMBL/GenBank/DDBJ whole genome shotgun (WGS) entry which is preliminary data.</text>
</comment>
<dbReference type="PROSITE" id="PS51186">
    <property type="entry name" value="GNAT"/>
    <property type="match status" value="1"/>
</dbReference>
<dbReference type="Pfam" id="PF13508">
    <property type="entry name" value="Acetyltransf_7"/>
    <property type="match status" value="1"/>
</dbReference>
<feature type="domain" description="N-acetyltransferase" evidence="3">
    <location>
        <begin position="90"/>
        <end position="198"/>
    </location>
</feature>
<dbReference type="SUPFAM" id="SSF55729">
    <property type="entry name" value="Acyl-CoA N-acyltransferases (Nat)"/>
    <property type="match status" value="1"/>
</dbReference>
<name>A0AAN9U4F0_9PEZI</name>
<dbReference type="PANTHER" id="PTHR43420">
    <property type="entry name" value="ACETYLTRANSFERASE"/>
    <property type="match status" value="1"/>
</dbReference>
<dbReference type="InterPro" id="IPR050680">
    <property type="entry name" value="YpeA/RimI_acetyltransf"/>
</dbReference>
<dbReference type="InterPro" id="IPR016181">
    <property type="entry name" value="Acyl_CoA_acyltransferase"/>
</dbReference>
<dbReference type="AlphaFoldDB" id="A0AAN9U4F0"/>
<evidence type="ECO:0000259" key="3">
    <source>
        <dbReference type="PROSITE" id="PS51186"/>
    </source>
</evidence>
<reference evidence="4 5" key="1">
    <citation type="submission" date="2024-02" db="EMBL/GenBank/DDBJ databases">
        <title>De novo assembly and annotation of 12 fungi associated with fruit tree decline syndrome in Ontario, Canada.</title>
        <authorList>
            <person name="Sulman M."/>
            <person name="Ellouze W."/>
            <person name="Ilyukhin E."/>
        </authorList>
    </citation>
    <scope>NUCLEOTIDE SEQUENCE [LARGE SCALE GENOMIC DNA]</scope>
    <source>
        <strain evidence="4 5">M11/M66-122</strain>
    </source>
</reference>
<keyword evidence="2" id="KW-0012">Acyltransferase</keyword>
<dbReference type="EMBL" id="JAKJXP020000196">
    <property type="protein sequence ID" value="KAK7738976.1"/>
    <property type="molecule type" value="Genomic_DNA"/>
</dbReference>
<sequence length="227" mass="23945">MAFGSTHARERAFADSDWLQRARNPLAQTFVAVRARDRAILSATTLMGPLPPHRDRSKPASLVISEFSSTSSQDAEEAAGPPLPARVSFEVSGVYTRRDARGRGLGAALMRAAVERATAAAAAAAAAGVVVSSSPFPPQQRGRRPLLLELKTIVYAANAGAVAFYKKCGFVTARSRRNVNPLKSPEPVTELDMYFLRRGGGGGRAAAATATTTTSAEQEGLVEFVSG</sequence>
<keyword evidence="5" id="KW-1185">Reference proteome</keyword>
<protein>
    <recommendedName>
        <fullName evidence="3">N-acetyltransferase domain-containing protein</fullName>
    </recommendedName>
</protein>
<accession>A0AAN9U4F0</accession>
<proteinExistence type="predicted"/>
<dbReference type="InterPro" id="IPR000182">
    <property type="entry name" value="GNAT_dom"/>
</dbReference>
<keyword evidence="1" id="KW-0808">Transferase</keyword>
<dbReference type="GO" id="GO:0016747">
    <property type="term" value="F:acyltransferase activity, transferring groups other than amino-acyl groups"/>
    <property type="evidence" value="ECO:0007669"/>
    <property type="project" value="InterPro"/>
</dbReference>
<dbReference type="Gene3D" id="3.40.630.30">
    <property type="match status" value="1"/>
</dbReference>
<organism evidence="4 5">
    <name type="scientific">Diatrype stigma</name>
    <dbReference type="NCBI Taxonomy" id="117547"/>
    <lineage>
        <taxon>Eukaryota</taxon>
        <taxon>Fungi</taxon>
        <taxon>Dikarya</taxon>
        <taxon>Ascomycota</taxon>
        <taxon>Pezizomycotina</taxon>
        <taxon>Sordariomycetes</taxon>
        <taxon>Xylariomycetidae</taxon>
        <taxon>Xylariales</taxon>
        <taxon>Diatrypaceae</taxon>
        <taxon>Diatrype</taxon>
    </lineage>
</organism>
<gene>
    <name evidence="4" type="ORF">SLS62_011333</name>
</gene>